<protein>
    <submittedName>
        <fullName evidence="2">Uncharacterized protein</fullName>
    </submittedName>
</protein>
<feature type="region of interest" description="Disordered" evidence="1">
    <location>
        <begin position="202"/>
        <end position="227"/>
    </location>
</feature>
<reference evidence="3" key="2">
    <citation type="submission" date="2006-03" db="EMBL/GenBank/DDBJ databases">
        <title>The genome sequence of the Plasmodium falciparum HB3.</title>
        <authorList>
            <consortium name="The Broad Institute Genome Sequencing Platform"/>
            <person name="Birren B."/>
            <person name="Lander E."/>
            <person name="Galagan J."/>
            <person name="Nusbaum C."/>
            <person name="Devon K."/>
            <person name="Henn M."/>
            <person name="Jaffe D."/>
            <person name="Butler J."/>
            <person name="Alvarez P."/>
            <person name="Gnerre S."/>
            <person name="Grabherr M."/>
            <person name="Kleber M."/>
            <person name="Mauceli E."/>
            <person name="Brockman W."/>
            <person name="MacCallum I.A."/>
            <person name="Rounsley S."/>
            <person name="Young S."/>
            <person name="LaButti K."/>
            <person name="Pushparaj V."/>
            <person name="DeCaprio D."/>
            <person name="Crawford M."/>
            <person name="Koehrsen M."/>
            <person name="Engels R."/>
            <person name="Montgomery P."/>
            <person name="Pearson M."/>
            <person name="Howarth C."/>
            <person name="Larson L."/>
            <person name="Luoma S."/>
            <person name="White J."/>
            <person name="Kodira C."/>
            <person name="Zeng Q."/>
            <person name="Oleary S."/>
            <person name="Yandava C."/>
            <person name="Alvarado L."/>
            <person name="Wirth D."/>
            <person name="Volkman S."/>
            <person name="Hartl D."/>
        </authorList>
    </citation>
    <scope>NUCLEOTIDE SEQUENCE [LARGE SCALE GENOMIC DNA]</scope>
</reference>
<proteinExistence type="predicted"/>
<feature type="region of interest" description="Disordered" evidence="1">
    <location>
        <begin position="258"/>
        <end position="286"/>
    </location>
</feature>
<name>A0A0L7KJT7_PLAFX</name>
<dbReference type="OMA" id="GYEEETH"/>
<dbReference type="Proteomes" id="UP000054289">
    <property type="component" value="Unassembled WGS sequence"/>
</dbReference>
<feature type="compositionally biased region" description="Basic residues" evidence="1">
    <location>
        <begin position="204"/>
        <end position="222"/>
    </location>
</feature>
<reference evidence="2 3" key="1">
    <citation type="submission" date="2006-03" db="EMBL/GenBank/DDBJ databases">
        <title>Annotation of Plasmodium falciparum HB3.</title>
        <authorList>
            <consortium name="The Broad Institute Genome Sequencing Platform"/>
            <person name="Volkman S.K."/>
            <person name="Neafsey D.E."/>
            <person name="Dash A.P."/>
            <person name="Chitnis C.E."/>
            <person name="Hartl D.L."/>
            <person name="Young S.K."/>
            <person name="Zeng Q."/>
            <person name="Koehrsen M."/>
            <person name="Alvarado L."/>
            <person name="Berlin A."/>
            <person name="Borenstein D."/>
            <person name="Chapman S.B."/>
            <person name="Chen Z."/>
            <person name="Engels R."/>
            <person name="Freedman E."/>
            <person name="Gellesch M."/>
            <person name="Goldberg J."/>
            <person name="Griggs A."/>
            <person name="Gujja S."/>
            <person name="Heilman E.R."/>
            <person name="Heiman D.I."/>
            <person name="Howarth C."/>
            <person name="Jen D."/>
            <person name="Larson L."/>
            <person name="Mehta T."/>
            <person name="Neiman D."/>
            <person name="Park D."/>
            <person name="Pearson M."/>
            <person name="Roberts A."/>
            <person name="Saif S."/>
            <person name="Shea T."/>
            <person name="Shenoy N."/>
            <person name="Sisk P."/>
            <person name="Stolte C."/>
            <person name="Sykes S."/>
            <person name="Walk T."/>
            <person name="White J."/>
            <person name="Yandava C."/>
            <person name="Haas B."/>
            <person name="Henn M.R."/>
            <person name="Nusbaum C."/>
            <person name="Birren B."/>
        </authorList>
    </citation>
    <scope>NUCLEOTIDE SEQUENCE [LARGE SCALE GENOMIC DNA]</scope>
    <source>
        <strain evidence="2">HB3</strain>
    </source>
</reference>
<evidence type="ECO:0000256" key="1">
    <source>
        <dbReference type="SAM" id="MobiDB-lite"/>
    </source>
</evidence>
<evidence type="ECO:0000313" key="3">
    <source>
        <dbReference type="Proteomes" id="UP000054289"/>
    </source>
</evidence>
<feature type="region of interest" description="Disordered" evidence="1">
    <location>
        <begin position="1"/>
        <end position="61"/>
    </location>
</feature>
<feature type="compositionally biased region" description="Acidic residues" evidence="1">
    <location>
        <begin position="11"/>
        <end position="60"/>
    </location>
</feature>
<sequence length="286" mass="35009">MKIKMKMNMKEEDDDEKEDEEEEDEDEENDDEEDNDKEDEDDEDNDDEEVNEDEENEEQYCELIPILPNSSEDTLKKSKNMNIPKHNANSEYLLDKNLYDLKTFKNLNAAKKNYADSIIDNMDLTENVKNIFKEFLYYYINKKDPNYQLKLYKQIEPDIEKYKKNHVICSIIDFRNLNSDLQYLRNPKGDFHVLSNEEYENREKKKKEKQQKKKDKLQKKIKKEQDKIKKERIKELEKQEKMKYEKQEQEKVYLEKKELQEKHEQSQKQKEKEIKDRRNKLLSLRH</sequence>
<dbReference type="KEGG" id="pfh:PFHG_05130"/>
<evidence type="ECO:0000313" key="2">
    <source>
        <dbReference type="EMBL" id="KOB63365.1"/>
    </source>
</evidence>
<dbReference type="OrthoDB" id="378863at2759"/>
<accession>A0A0L7KJT7</accession>
<dbReference type="EMBL" id="CH672175">
    <property type="protein sequence ID" value="KOB63365.1"/>
    <property type="molecule type" value="Genomic_DNA"/>
</dbReference>
<gene>
    <name evidence="2" type="ORF">PFHG_05130</name>
</gene>
<dbReference type="AlphaFoldDB" id="A0A0L7KJT7"/>
<feature type="compositionally biased region" description="Basic and acidic residues" evidence="1">
    <location>
        <begin position="258"/>
        <end position="276"/>
    </location>
</feature>
<organism evidence="2 3">
    <name type="scientific">Plasmodium falciparum (isolate HB3)</name>
    <dbReference type="NCBI Taxonomy" id="137071"/>
    <lineage>
        <taxon>Eukaryota</taxon>
        <taxon>Sar</taxon>
        <taxon>Alveolata</taxon>
        <taxon>Apicomplexa</taxon>
        <taxon>Aconoidasida</taxon>
        <taxon>Haemosporida</taxon>
        <taxon>Plasmodiidae</taxon>
        <taxon>Plasmodium</taxon>
        <taxon>Plasmodium (Laverania)</taxon>
    </lineage>
</organism>
<feature type="compositionally biased region" description="Basic residues" evidence="1">
    <location>
        <begin position="277"/>
        <end position="286"/>
    </location>
</feature>